<evidence type="ECO:0000313" key="10">
    <source>
        <dbReference type="EMBL" id="KAK5082683.1"/>
    </source>
</evidence>
<protein>
    <recommendedName>
        <fullName evidence="9">Amino acid permease/ SLC12A domain-containing protein</fullName>
    </recommendedName>
</protein>
<feature type="transmembrane region" description="Helical" evidence="8">
    <location>
        <begin position="130"/>
        <end position="151"/>
    </location>
</feature>
<proteinExistence type="predicted"/>
<feature type="transmembrane region" description="Helical" evidence="8">
    <location>
        <begin position="90"/>
        <end position="118"/>
    </location>
</feature>
<evidence type="ECO:0000256" key="8">
    <source>
        <dbReference type="SAM" id="Phobius"/>
    </source>
</evidence>
<evidence type="ECO:0000256" key="1">
    <source>
        <dbReference type="ARBA" id="ARBA00004141"/>
    </source>
</evidence>
<reference evidence="10 11" key="1">
    <citation type="submission" date="2023-08" db="EMBL/GenBank/DDBJ databases">
        <title>Black Yeasts Isolated from many extreme environments.</title>
        <authorList>
            <person name="Coleine C."/>
            <person name="Stajich J.E."/>
            <person name="Selbmann L."/>
        </authorList>
    </citation>
    <scope>NUCLEOTIDE SEQUENCE [LARGE SCALE GENOMIC DNA]</scope>
    <source>
        <strain evidence="10 11">CCFEE 5910</strain>
    </source>
</reference>
<feature type="transmembrane region" description="Helical" evidence="8">
    <location>
        <begin position="492"/>
        <end position="511"/>
    </location>
</feature>
<dbReference type="GO" id="GO:0015171">
    <property type="term" value="F:amino acid transmembrane transporter activity"/>
    <property type="evidence" value="ECO:0007669"/>
    <property type="project" value="TreeGrafter"/>
</dbReference>
<keyword evidence="3 8" id="KW-0812">Transmembrane</keyword>
<dbReference type="InterPro" id="IPR004841">
    <property type="entry name" value="AA-permease/SLC12A_dom"/>
</dbReference>
<comment type="subcellular location">
    <subcellularLocation>
        <location evidence="1">Membrane</location>
        <topology evidence="1">Multi-pass membrane protein</topology>
    </subcellularLocation>
</comment>
<evidence type="ECO:0000256" key="3">
    <source>
        <dbReference type="ARBA" id="ARBA00022692"/>
    </source>
</evidence>
<dbReference type="PANTHER" id="PTHR43341:SF38">
    <property type="entry name" value="PROLINE TRANSPORTER (EUROFUNG)"/>
    <property type="match status" value="1"/>
</dbReference>
<feature type="compositionally biased region" description="Basic and acidic residues" evidence="7">
    <location>
        <begin position="12"/>
        <end position="26"/>
    </location>
</feature>
<evidence type="ECO:0000256" key="4">
    <source>
        <dbReference type="ARBA" id="ARBA00022970"/>
    </source>
</evidence>
<dbReference type="FunFam" id="1.20.1740.10:FF:000006">
    <property type="entry name" value="General amino acid permease"/>
    <property type="match status" value="1"/>
</dbReference>
<feature type="domain" description="Amino acid permease/ SLC12A" evidence="9">
    <location>
        <begin position="61"/>
        <end position="520"/>
    </location>
</feature>
<dbReference type="PIRSF" id="PIRSF006060">
    <property type="entry name" value="AA_transporter"/>
    <property type="match status" value="1"/>
</dbReference>
<evidence type="ECO:0000256" key="6">
    <source>
        <dbReference type="ARBA" id="ARBA00023136"/>
    </source>
</evidence>
<keyword evidence="5 8" id="KW-1133">Transmembrane helix</keyword>
<feature type="compositionally biased region" description="Polar residues" evidence="7">
    <location>
        <begin position="1"/>
        <end position="10"/>
    </location>
</feature>
<feature type="transmembrane region" description="Helical" evidence="8">
    <location>
        <begin position="64"/>
        <end position="84"/>
    </location>
</feature>
<dbReference type="AlphaFoldDB" id="A0AAN7SWG9"/>
<dbReference type="Proteomes" id="UP001309876">
    <property type="component" value="Unassembled WGS sequence"/>
</dbReference>
<dbReference type="Gene3D" id="1.20.1740.10">
    <property type="entry name" value="Amino acid/polyamine transporter I"/>
    <property type="match status" value="1"/>
</dbReference>
<feature type="transmembrane region" description="Helical" evidence="8">
    <location>
        <begin position="421"/>
        <end position="444"/>
    </location>
</feature>
<dbReference type="EMBL" id="JAVRRJ010000007">
    <property type="protein sequence ID" value="KAK5082683.1"/>
    <property type="molecule type" value="Genomic_DNA"/>
</dbReference>
<keyword evidence="11" id="KW-1185">Reference proteome</keyword>
<feature type="transmembrane region" description="Helical" evidence="8">
    <location>
        <begin position="171"/>
        <end position="193"/>
    </location>
</feature>
<feature type="region of interest" description="Disordered" evidence="7">
    <location>
        <begin position="1"/>
        <end position="29"/>
    </location>
</feature>
<dbReference type="GO" id="GO:0016020">
    <property type="term" value="C:membrane"/>
    <property type="evidence" value="ECO:0007669"/>
    <property type="project" value="UniProtKB-SubCell"/>
</dbReference>
<dbReference type="Pfam" id="PF00324">
    <property type="entry name" value="AA_permease"/>
    <property type="match status" value="1"/>
</dbReference>
<evidence type="ECO:0000313" key="11">
    <source>
        <dbReference type="Proteomes" id="UP001309876"/>
    </source>
</evidence>
<feature type="transmembrane region" description="Helical" evidence="8">
    <location>
        <begin position="392"/>
        <end position="409"/>
    </location>
</feature>
<feature type="transmembrane region" description="Helical" evidence="8">
    <location>
        <begin position="294"/>
        <end position="311"/>
    </location>
</feature>
<gene>
    <name evidence="10" type="ORF">LTR05_006563</name>
</gene>
<dbReference type="InterPro" id="IPR050524">
    <property type="entry name" value="APC_YAT"/>
</dbReference>
<sequence>MGQFGTTAVSSDPEKHEGSGSDDGSKDATMVQRGSVHEVMMEAQLNDVRYQKTQRGLKSRHAQMIALGGTIGTGLFVGSGSVLAKGGPAFILAGYCIMTVLVFCVVTAIVEVASYMPVHGASMAYYANRYVSRSLGFSLGYLYWYALGILVPYEITAAGLVIDYWPNPVHIAVWMTIMLIVIVALNFLPVRYYGETEFWFAGTKVIMMLGLIMLSFILFWGGGPSRDRLGFRYWKNPGAANPFILEGSIGLFISFWSTLVSCVFPFTFAPELIIVTGGEMESPRRNLPKAARRYFYRLVFFYVFSVLSIGVTCPSNDPRLTDGHAGAGSSAFVVAISNAGIDTLPGIINAVILISAWSSGNSFLYMSSRSLYSLAVSGNAPHIFKKCTKSGVPIYAVGVSSLFTILSYLNVSSAGGVVFNWFVNLTNTWGMISWVCCMVVYFRFKRACAYHGVSSPWSNFIQPYGAWLAFVSFTFLCLINGFTVFFPENWSAANFLTAYIGIPIFLAMYAGHRLWARNDKWAWDPAEIDMITGLQEVDDAELPEVPRKGLAKLWRVIE</sequence>
<organism evidence="10 11">
    <name type="scientific">Lithohypha guttulata</name>
    <dbReference type="NCBI Taxonomy" id="1690604"/>
    <lineage>
        <taxon>Eukaryota</taxon>
        <taxon>Fungi</taxon>
        <taxon>Dikarya</taxon>
        <taxon>Ascomycota</taxon>
        <taxon>Pezizomycotina</taxon>
        <taxon>Eurotiomycetes</taxon>
        <taxon>Chaetothyriomycetidae</taxon>
        <taxon>Chaetothyriales</taxon>
        <taxon>Trichomeriaceae</taxon>
        <taxon>Lithohypha</taxon>
    </lineage>
</organism>
<keyword evidence="6 8" id="KW-0472">Membrane</keyword>
<dbReference type="PANTHER" id="PTHR43341">
    <property type="entry name" value="AMINO ACID PERMEASE"/>
    <property type="match status" value="1"/>
</dbReference>
<keyword evidence="2" id="KW-0813">Transport</keyword>
<feature type="transmembrane region" description="Helical" evidence="8">
    <location>
        <begin position="243"/>
        <end position="273"/>
    </location>
</feature>
<accession>A0AAN7SWG9</accession>
<comment type="caution">
    <text evidence="10">The sequence shown here is derived from an EMBL/GenBank/DDBJ whole genome shotgun (WGS) entry which is preliminary data.</text>
</comment>
<name>A0AAN7SWG9_9EURO</name>
<evidence type="ECO:0000256" key="2">
    <source>
        <dbReference type="ARBA" id="ARBA00022448"/>
    </source>
</evidence>
<feature type="transmembrane region" description="Helical" evidence="8">
    <location>
        <begin position="331"/>
        <end position="357"/>
    </location>
</feature>
<feature type="transmembrane region" description="Helical" evidence="8">
    <location>
        <begin position="464"/>
        <end position="486"/>
    </location>
</feature>
<feature type="transmembrane region" description="Helical" evidence="8">
    <location>
        <begin position="205"/>
        <end position="223"/>
    </location>
</feature>
<evidence type="ECO:0000256" key="7">
    <source>
        <dbReference type="SAM" id="MobiDB-lite"/>
    </source>
</evidence>
<evidence type="ECO:0000256" key="5">
    <source>
        <dbReference type="ARBA" id="ARBA00022989"/>
    </source>
</evidence>
<keyword evidence="4" id="KW-0029">Amino-acid transport</keyword>
<evidence type="ECO:0000259" key="9">
    <source>
        <dbReference type="Pfam" id="PF00324"/>
    </source>
</evidence>